<organism evidence="1 2">
    <name type="scientific">Mucilaginibacter dorajii</name>
    <dbReference type="NCBI Taxonomy" id="692994"/>
    <lineage>
        <taxon>Bacteria</taxon>
        <taxon>Pseudomonadati</taxon>
        <taxon>Bacteroidota</taxon>
        <taxon>Sphingobacteriia</taxon>
        <taxon>Sphingobacteriales</taxon>
        <taxon>Sphingobacteriaceae</taxon>
        <taxon>Mucilaginibacter</taxon>
    </lineage>
</organism>
<accession>A0ABP7QDD6</accession>
<reference evidence="2" key="1">
    <citation type="journal article" date="2019" name="Int. J. Syst. Evol. Microbiol.">
        <title>The Global Catalogue of Microorganisms (GCM) 10K type strain sequencing project: providing services to taxonomists for standard genome sequencing and annotation.</title>
        <authorList>
            <consortium name="The Broad Institute Genomics Platform"/>
            <consortium name="The Broad Institute Genome Sequencing Center for Infectious Disease"/>
            <person name="Wu L."/>
            <person name="Ma J."/>
        </authorList>
    </citation>
    <scope>NUCLEOTIDE SEQUENCE [LARGE SCALE GENOMIC DNA]</scope>
    <source>
        <strain evidence="2">JCM 16601</strain>
    </source>
</reference>
<evidence type="ECO:0008006" key="3">
    <source>
        <dbReference type="Google" id="ProtNLM"/>
    </source>
</evidence>
<gene>
    <name evidence="1" type="ORF">GCM10022210_34320</name>
</gene>
<protein>
    <recommendedName>
        <fullName evidence="3">Gliding motility associated protein GldN</fullName>
    </recommendedName>
</protein>
<dbReference type="RefSeq" id="WP_259088306.1">
    <property type="nucleotide sequence ID" value="NZ_BAAAZC010000025.1"/>
</dbReference>
<dbReference type="EMBL" id="BAAAZC010000025">
    <property type="protein sequence ID" value="GAA3980238.1"/>
    <property type="molecule type" value="Genomic_DNA"/>
</dbReference>
<name>A0ABP7QDD6_9SPHI</name>
<dbReference type="NCBIfam" id="TIGR03523">
    <property type="entry name" value="GldN"/>
    <property type="match status" value="1"/>
</dbReference>
<keyword evidence="2" id="KW-1185">Reference proteome</keyword>
<dbReference type="Pfam" id="PF19841">
    <property type="entry name" value="GldN"/>
    <property type="match status" value="1"/>
</dbReference>
<dbReference type="Proteomes" id="UP001500742">
    <property type="component" value="Unassembled WGS sequence"/>
</dbReference>
<sequence>MKKIIIIIETLLLMGFGRSVGFAQAMQADSTLTDTLPAYDNFIKQADLGKAKPFPYPKINQASIRLYAQVWRDIDLTDTANSMLTIPGKSLMEDVMKGIKLGKLTPYERDDFKKKMTAKEGELRFADSVLIPIFDKDGNQTGSRMALNDFNPDKIRRFRIKEDVFFDRQRGRVDTRIVAIAPMMSILSSAELPQNLAFAPAFWLYFPQLRYTLVQEDVSNPDKGIFDFTMDDVFMQHKFSAYLVKQSSPSGVQTGQLEPGSTEALLLEQKIADLKKHIWQNPKGVNEKNLVKIDQKKEDKP</sequence>
<proteinExistence type="predicted"/>
<comment type="caution">
    <text evidence="1">The sequence shown here is derived from an EMBL/GenBank/DDBJ whole genome shotgun (WGS) entry which is preliminary data.</text>
</comment>
<evidence type="ECO:0000313" key="1">
    <source>
        <dbReference type="EMBL" id="GAA3980238.1"/>
    </source>
</evidence>
<dbReference type="InterPro" id="IPR019847">
    <property type="entry name" value="Gliding_motility_assoc_GldN"/>
</dbReference>
<evidence type="ECO:0000313" key="2">
    <source>
        <dbReference type="Proteomes" id="UP001500742"/>
    </source>
</evidence>